<dbReference type="EMBL" id="KQ030843">
    <property type="protein sequence ID" value="KJZ68634.1"/>
    <property type="molecule type" value="Genomic_DNA"/>
</dbReference>
<evidence type="ECO:0000313" key="1">
    <source>
        <dbReference type="EMBL" id="KJZ68634.1"/>
    </source>
</evidence>
<gene>
    <name evidence="1" type="ORF">HIM_11973</name>
</gene>
<proteinExistence type="predicted"/>
<dbReference type="AlphaFoldDB" id="A0A0F8A0L1"/>
<protein>
    <submittedName>
        <fullName evidence="1">Uncharacterized protein</fullName>
    </submittedName>
</protein>
<dbReference type="Proteomes" id="UP000054481">
    <property type="component" value="Unassembled WGS sequence"/>
</dbReference>
<organism evidence="1 2">
    <name type="scientific">Hirsutella minnesotensis 3608</name>
    <dbReference type="NCBI Taxonomy" id="1043627"/>
    <lineage>
        <taxon>Eukaryota</taxon>
        <taxon>Fungi</taxon>
        <taxon>Dikarya</taxon>
        <taxon>Ascomycota</taxon>
        <taxon>Pezizomycotina</taxon>
        <taxon>Sordariomycetes</taxon>
        <taxon>Hypocreomycetidae</taxon>
        <taxon>Hypocreales</taxon>
        <taxon>Ophiocordycipitaceae</taxon>
        <taxon>Hirsutella</taxon>
    </lineage>
</organism>
<reference evidence="1 2" key="1">
    <citation type="journal article" date="2014" name="Genome Biol. Evol.">
        <title>Comparative genomics and transcriptomics analyses reveal divergent lifestyle features of nematode endoparasitic fungus Hirsutella minnesotensis.</title>
        <authorList>
            <person name="Lai Y."/>
            <person name="Liu K."/>
            <person name="Zhang X."/>
            <person name="Zhang X."/>
            <person name="Li K."/>
            <person name="Wang N."/>
            <person name="Shu C."/>
            <person name="Wu Y."/>
            <person name="Wang C."/>
            <person name="Bushley K.E."/>
            <person name="Xiang M."/>
            <person name="Liu X."/>
        </authorList>
    </citation>
    <scope>NUCLEOTIDE SEQUENCE [LARGE SCALE GENOMIC DNA]</scope>
    <source>
        <strain evidence="1 2">3608</strain>
    </source>
</reference>
<accession>A0A0F8A0L1</accession>
<sequence>MEPFRRTNADRLIASRHRSLNLGFANGFANDLSNEQPHATSLTRLTGQARHIIDLTTEELPYIDLTTIVDYETVPLIEAKPPSTDASLEFYCARCNSTIEDTAILRICGCMDLLTFAM</sequence>
<keyword evidence="2" id="KW-1185">Reference proteome</keyword>
<evidence type="ECO:0000313" key="2">
    <source>
        <dbReference type="Proteomes" id="UP000054481"/>
    </source>
</evidence>
<name>A0A0F8A0L1_9HYPO</name>